<dbReference type="AlphaFoldDB" id="A0A6H1ZNI2"/>
<name>A0A6H1ZNI2_9ZZZZ</name>
<sequence>MKSDREKLKDTLIFINLEIDELRVMLNCIVKLMTFFSERMERDIYELGILTPKEGREIK</sequence>
<evidence type="ECO:0000313" key="1">
    <source>
        <dbReference type="EMBL" id="QJA49068.1"/>
    </source>
</evidence>
<gene>
    <name evidence="1" type="ORF">TM448A01222_0006</name>
</gene>
<reference evidence="1" key="1">
    <citation type="submission" date="2020-03" db="EMBL/GenBank/DDBJ databases">
        <title>The deep terrestrial virosphere.</title>
        <authorList>
            <person name="Holmfeldt K."/>
            <person name="Nilsson E."/>
            <person name="Simone D."/>
            <person name="Lopez-Fernandez M."/>
            <person name="Wu X."/>
            <person name="de Brujin I."/>
            <person name="Lundin D."/>
            <person name="Andersson A."/>
            <person name="Bertilsson S."/>
            <person name="Dopson M."/>
        </authorList>
    </citation>
    <scope>NUCLEOTIDE SEQUENCE</scope>
    <source>
        <strain evidence="1">TM448A01222</strain>
    </source>
</reference>
<protein>
    <submittedName>
        <fullName evidence="1">Uncharacterized protein</fullName>
    </submittedName>
</protein>
<dbReference type="EMBL" id="MT144116">
    <property type="protein sequence ID" value="QJA49068.1"/>
    <property type="molecule type" value="Genomic_DNA"/>
</dbReference>
<proteinExistence type="predicted"/>
<organism evidence="1">
    <name type="scientific">viral metagenome</name>
    <dbReference type="NCBI Taxonomy" id="1070528"/>
    <lineage>
        <taxon>unclassified sequences</taxon>
        <taxon>metagenomes</taxon>
        <taxon>organismal metagenomes</taxon>
    </lineage>
</organism>
<accession>A0A6H1ZNI2</accession>